<dbReference type="HAMAP" id="MF_00473">
    <property type="entry name" value="G6P_isomerase"/>
    <property type="match status" value="1"/>
</dbReference>
<dbReference type="EC" id="5.3.1.9" evidence="7"/>
<dbReference type="UniPathway" id="UPA00109">
    <property type="reaction ID" value="UER00181"/>
</dbReference>
<dbReference type="CDD" id="cd05015">
    <property type="entry name" value="SIS_PGI_1"/>
    <property type="match status" value="1"/>
</dbReference>
<comment type="catalytic activity">
    <reaction evidence="6 7 8">
        <text>alpha-D-glucose 6-phosphate = beta-D-fructose 6-phosphate</text>
        <dbReference type="Rhea" id="RHEA:11816"/>
        <dbReference type="ChEBI" id="CHEBI:57634"/>
        <dbReference type="ChEBI" id="CHEBI:58225"/>
        <dbReference type="EC" id="5.3.1.9"/>
    </reaction>
</comment>
<dbReference type="CDD" id="cd05016">
    <property type="entry name" value="SIS_PGI_2"/>
    <property type="match status" value="1"/>
</dbReference>
<comment type="function">
    <text evidence="7">Catalyzes the reversible isomerization of glucose-6-phosphate to fructose-6-phosphate.</text>
</comment>
<dbReference type="PROSITE" id="PS00174">
    <property type="entry name" value="P_GLUCOSE_ISOMERASE_2"/>
    <property type="match status" value="1"/>
</dbReference>
<evidence type="ECO:0000256" key="2">
    <source>
        <dbReference type="ARBA" id="ARBA00006604"/>
    </source>
</evidence>
<evidence type="ECO:0000256" key="7">
    <source>
        <dbReference type="HAMAP-Rule" id="MF_00473"/>
    </source>
</evidence>
<keyword evidence="4 7" id="KW-0324">Glycolysis</keyword>
<dbReference type="Gene3D" id="3.40.50.10490">
    <property type="entry name" value="Glucose-6-phosphate isomerase like protein, domain 1"/>
    <property type="match status" value="2"/>
</dbReference>
<dbReference type="EMBL" id="LN614830">
    <property type="protein sequence ID" value="CEG61397.1"/>
    <property type="molecule type" value="Genomic_DNA"/>
</dbReference>
<dbReference type="GO" id="GO:0006094">
    <property type="term" value="P:gluconeogenesis"/>
    <property type="evidence" value="ECO:0007669"/>
    <property type="project" value="UniProtKB-UniRule"/>
</dbReference>
<dbReference type="HOGENOM" id="CLU_017947_3_1_6"/>
<dbReference type="InterPro" id="IPR018189">
    <property type="entry name" value="Phosphoglucose_isomerase_CS"/>
</dbReference>
<keyword evidence="12" id="KW-1185">Reference proteome</keyword>
<dbReference type="PRINTS" id="PR00662">
    <property type="entry name" value="G6PISOMERASE"/>
</dbReference>
<reference evidence="9" key="1">
    <citation type="submission" date="2014-09" db="EMBL/GenBank/DDBJ databases">
        <authorList>
            <person name="GOMEZ-VALERO Laura"/>
        </authorList>
    </citation>
    <scope>NUCLEOTIDE SEQUENCE</scope>
    <source>
        <strain evidence="9">ATCC33218</strain>
    </source>
</reference>
<dbReference type="InterPro" id="IPR046348">
    <property type="entry name" value="SIS_dom_sf"/>
</dbReference>
<dbReference type="InterPro" id="IPR035482">
    <property type="entry name" value="SIS_PGI_2"/>
</dbReference>
<dbReference type="OrthoDB" id="140919at2"/>
<dbReference type="Pfam" id="PF00342">
    <property type="entry name" value="PGI"/>
    <property type="match status" value="1"/>
</dbReference>
<dbReference type="RefSeq" id="WP_064102999.1">
    <property type="nucleotide sequence ID" value="NZ_CP020614.1"/>
</dbReference>
<dbReference type="GO" id="GO:0051156">
    <property type="term" value="P:glucose 6-phosphate metabolic process"/>
    <property type="evidence" value="ECO:0007669"/>
    <property type="project" value="TreeGrafter"/>
</dbReference>
<comment type="pathway">
    <text evidence="1 7 8">Carbohydrate degradation; glycolysis; D-glyceraldehyde 3-phosphate and glycerone phosphate from D-glucose: step 2/4.</text>
</comment>
<dbReference type="GO" id="GO:0097367">
    <property type="term" value="F:carbohydrate derivative binding"/>
    <property type="evidence" value="ECO:0007669"/>
    <property type="project" value="InterPro"/>
</dbReference>
<gene>
    <name evidence="7 9" type="primary">pgi</name>
    <name evidence="9" type="ORF">LMI_2118</name>
    <name evidence="10" type="ORF">SAMN02982997_01605</name>
</gene>
<dbReference type="InterPro" id="IPR035476">
    <property type="entry name" value="SIS_PGI_1"/>
</dbReference>
<dbReference type="NCBIfam" id="NF001211">
    <property type="entry name" value="PRK00179.1"/>
    <property type="match status" value="1"/>
</dbReference>
<sequence>MKQLTELKSWIALEQHSESLRLLPFNDLKETFGARDKLLKLHAPGLSIDFTHQRINETTLNLLIDLANERHLKEKINDLLNGIKVNQSENRPALHSALRASDEKSIWVDGHNIMPDIIVTREKMKEISNRIRDGQWYGHSGKPITDVVNIGIGGSDFGPRFCISALKDYVKSDLGFHFVSDADPRAFENAVEKLKPETTLFIISSKSFTTTETLYNAEKALSWINNYQHLDKHFIAVTANVDKAKEFGIPTILPIWNWVGGRYSLCSAINLITCIAIGYDCFSELLAGANSMDEHFATKELHENIPVLIALIGLWNINFLHCSTLLILVYAKQLEQLVPYIQQLDMESNGKSIDNHGRSVNHATGPIVWGGIGNQAQHSYYQLLCQGTHKVAADFISTLEYQGDLIDSFCNAKMRVLSEGTSSHADPNGYIPGGMPINHIRLESCSPFCFGALVALYEHKVYVQSVLWNINPFDQPGVESAKRQKAIFDKQKRQQTLVTSEVESI</sequence>
<dbReference type="GO" id="GO:0048029">
    <property type="term" value="F:monosaccharide binding"/>
    <property type="evidence" value="ECO:0007669"/>
    <property type="project" value="TreeGrafter"/>
</dbReference>
<protein>
    <recommendedName>
        <fullName evidence="7">Glucose-6-phosphate isomerase</fullName>
        <shortName evidence="7">GPI</shortName>
        <ecNumber evidence="7">5.3.1.9</ecNumber>
    </recommendedName>
    <alternativeName>
        <fullName evidence="7">Phosphoglucose isomerase</fullName>
        <shortName evidence="7">PGI</shortName>
    </alternativeName>
    <alternativeName>
        <fullName evidence="7">Phosphohexose isomerase</fullName>
        <shortName evidence="7">PHI</shortName>
    </alternativeName>
</protein>
<evidence type="ECO:0000313" key="9">
    <source>
        <dbReference type="EMBL" id="CEG61397.1"/>
    </source>
</evidence>
<evidence type="ECO:0000256" key="6">
    <source>
        <dbReference type="ARBA" id="ARBA00029321"/>
    </source>
</evidence>
<dbReference type="KEGG" id="tmc:LMI_2118"/>
<evidence type="ECO:0000256" key="3">
    <source>
        <dbReference type="ARBA" id="ARBA00022432"/>
    </source>
</evidence>
<dbReference type="Proteomes" id="UP000182998">
    <property type="component" value="Unassembled WGS sequence"/>
</dbReference>
<dbReference type="AlphaFoldDB" id="A0A098GHE0"/>
<proteinExistence type="inferred from homology"/>
<dbReference type="Proteomes" id="UP000032414">
    <property type="component" value="Chromosome I"/>
</dbReference>
<reference evidence="11" key="2">
    <citation type="submission" date="2014-09" db="EMBL/GenBank/DDBJ databases">
        <authorList>
            <person name="Gomez-Valero L."/>
        </authorList>
    </citation>
    <scope>NUCLEOTIDE SEQUENCE [LARGE SCALE GENOMIC DNA]</scope>
    <source>
        <strain evidence="11">ATCC33218</strain>
    </source>
</reference>
<evidence type="ECO:0000256" key="8">
    <source>
        <dbReference type="RuleBase" id="RU000612"/>
    </source>
</evidence>
<dbReference type="SUPFAM" id="SSF53697">
    <property type="entry name" value="SIS domain"/>
    <property type="match status" value="1"/>
</dbReference>
<keyword evidence="3 7" id="KW-0312">Gluconeogenesis</keyword>
<comment type="similarity">
    <text evidence="2 7 8">Belongs to the GPI family.</text>
</comment>
<dbReference type="PANTHER" id="PTHR11469:SF1">
    <property type="entry name" value="GLUCOSE-6-PHOSPHATE ISOMERASE"/>
    <property type="match status" value="1"/>
</dbReference>
<dbReference type="PATRIC" id="fig|451.8.peg.1219"/>
<dbReference type="UniPathway" id="UPA00138"/>
<dbReference type="EMBL" id="FMVN01000007">
    <property type="protein sequence ID" value="SCY39923.1"/>
    <property type="molecule type" value="Genomic_DNA"/>
</dbReference>
<feature type="active site" evidence="7">
    <location>
        <position position="378"/>
    </location>
</feature>
<evidence type="ECO:0000256" key="5">
    <source>
        <dbReference type="ARBA" id="ARBA00023235"/>
    </source>
</evidence>
<comment type="pathway">
    <text evidence="7">Carbohydrate biosynthesis; gluconeogenesis.</text>
</comment>
<dbReference type="GO" id="GO:0004347">
    <property type="term" value="F:glucose-6-phosphate isomerase activity"/>
    <property type="evidence" value="ECO:0007669"/>
    <property type="project" value="UniProtKB-UniRule"/>
</dbReference>
<dbReference type="GO" id="GO:0006096">
    <property type="term" value="P:glycolytic process"/>
    <property type="evidence" value="ECO:0007669"/>
    <property type="project" value="UniProtKB-UniRule"/>
</dbReference>
<dbReference type="PROSITE" id="PS00765">
    <property type="entry name" value="P_GLUCOSE_ISOMERASE_1"/>
    <property type="match status" value="1"/>
</dbReference>
<keyword evidence="5 7" id="KW-0413">Isomerase</keyword>
<name>A0A098GHE0_LEGMI</name>
<dbReference type="PANTHER" id="PTHR11469">
    <property type="entry name" value="GLUCOSE-6-PHOSPHATE ISOMERASE"/>
    <property type="match status" value="1"/>
</dbReference>
<reference evidence="10 12" key="3">
    <citation type="submission" date="2016-10" db="EMBL/GenBank/DDBJ databases">
        <authorList>
            <person name="Varghese N."/>
            <person name="Submissions S."/>
        </authorList>
    </citation>
    <scope>NUCLEOTIDE SEQUENCE [LARGE SCALE GENOMIC DNA]</scope>
    <source>
        <strain evidence="10 12">ATCC 33218</strain>
    </source>
</reference>
<feature type="active site" evidence="7">
    <location>
        <position position="482"/>
    </location>
</feature>
<accession>A0A098GHE0</accession>
<organism evidence="9 11">
    <name type="scientific">Legionella micdadei</name>
    <name type="common">Tatlockia micdadei</name>
    <dbReference type="NCBI Taxonomy" id="451"/>
    <lineage>
        <taxon>Bacteria</taxon>
        <taxon>Pseudomonadati</taxon>
        <taxon>Pseudomonadota</taxon>
        <taxon>Gammaproteobacteria</taxon>
        <taxon>Legionellales</taxon>
        <taxon>Legionellaceae</taxon>
        <taxon>Legionella</taxon>
    </lineage>
</organism>
<evidence type="ECO:0000256" key="1">
    <source>
        <dbReference type="ARBA" id="ARBA00004926"/>
    </source>
</evidence>
<dbReference type="GO" id="GO:0005829">
    <property type="term" value="C:cytosol"/>
    <property type="evidence" value="ECO:0007669"/>
    <property type="project" value="TreeGrafter"/>
</dbReference>
<evidence type="ECO:0000313" key="11">
    <source>
        <dbReference type="Proteomes" id="UP000032414"/>
    </source>
</evidence>
<feature type="active site" description="Proton donor" evidence="7">
    <location>
        <position position="347"/>
    </location>
</feature>
<comment type="subcellular location">
    <subcellularLocation>
        <location evidence="7">Cytoplasm</location>
    </subcellularLocation>
</comment>
<dbReference type="PROSITE" id="PS51463">
    <property type="entry name" value="P_GLUCOSE_ISOMERASE_3"/>
    <property type="match status" value="1"/>
</dbReference>
<dbReference type="InterPro" id="IPR001672">
    <property type="entry name" value="G6P_Isomerase"/>
</dbReference>
<evidence type="ECO:0000313" key="12">
    <source>
        <dbReference type="Proteomes" id="UP000182998"/>
    </source>
</evidence>
<keyword evidence="7" id="KW-0963">Cytoplasm</keyword>
<evidence type="ECO:0000313" key="10">
    <source>
        <dbReference type="EMBL" id="SCY39923.1"/>
    </source>
</evidence>
<evidence type="ECO:0000256" key="4">
    <source>
        <dbReference type="ARBA" id="ARBA00023152"/>
    </source>
</evidence>
<dbReference type="STRING" id="451.B6N58_05505"/>